<evidence type="ECO:0000256" key="1">
    <source>
        <dbReference type="ARBA" id="ARBA00001966"/>
    </source>
</evidence>
<dbReference type="Proteomes" id="UP000589520">
    <property type="component" value="Unassembled WGS sequence"/>
</dbReference>
<comment type="caution">
    <text evidence="15">The sequence shown here is derived from an EMBL/GenBank/DDBJ whole genome shotgun (WGS) entry which is preliminary data.</text>
</comment>
<sequence>MPSTHLDSFKSKSTLTSGSTTYTLFRLKALAEQGVALTRLPFSLRVLLENLLRHEDGRTVTADDIKFLAAWDPKAEPSREIAYMPARVLMQDFTGVPAIVDLAAMRDAMRALGGDPEKINPLQPAELVIDHSVQVDEFGTKHSYDLNAALEFKRNRERYAFLKWGQTAFDNFSAVPPGMGICHQVNLEYLARVVFTTSPERSLDAVAVEGHKASVEETHAFAYPDTLVGTDSHTTMVNGLGVLGWGVGGIEAEAAMLGQPVSMLIPQVVGFKLTGKLKEGTTATDLVLTVTEMLRKLGVVGKFVEFYGPGISELPLADRATIANMAPEYGATCGIFPVDAETLRYLRLTGRTEEQIALVEAYYREQGMFHTADAAEAVYSATISLDLATVEPSVAGPKRPQDRVLLSGAAESFAQQLPALLGPNGNKGEVRQVVRWEGEGGHAMPNGTGAAVAEGESVAVATLTETESLEVQPTSIKGRFGVDPEPYLNHGSIVIAAITSCTNTSNPYVMVAAGLLAKKAVEKGLRTPPWVKTSLAPGSRVVTDYYNKAGLSQYLDALRFQTVGYGCTTCIGNSGPLPTDVSKAIEDHGLVAVSVLSGNRNFEGRISPEVRANYLMSPPLVVAYALAGTIHHNFATEAIGRGTGGEAVFLKDIWPMQKEVSETVASCIDSEMFRTQYATVSDGDANWQHLKFPEGDTYGWEPDSTYIRKAPYFDGMTAVPAPIEDIKAARALAVLGDSVTTDHISPAGSIKKNGPAGQYLMEHGVAPVDFNSYGSRRGNHEVMVRGTFANVRLRNKMAPGTEGGVTRLLPDLTEMSIYDASVIYAERGTPLCILAGKEYGSGSSRDWAAKGPRLLGIKFVIAESYERIHRSNLVGMGILPFQFEPGESAESLGLTGEEIFHVGDEPGQLQAMLDSKFANGRNLTIVAESELGVTKSFPATLRIDTPQEILYYQHGGILQYVLRQLAGKV</sequence>
<dbReference type="Gene3D" id="3.20.19.10">
    <property type="entry name" value="Aconitase, domain 4"/>
    <property type="match status" value="1"/>
</dbReference>
<keyword evidence="8" id="KW-0411">Iron-sulfur</keyword>
<evidence type="ECO:0000259" key="14">
    <source>
        <dbReference type="Pfam" id="PF00694"/>
    </source>
</evidence>
<dbReference type="Gene3D" id="6.10.190.10">
    <property type="match status" value="1"/>
</dbReference>
<dbReference type="NCBIfam" id="NF009520">
    <property type="entry name" value="PRK12881.1"/>
    <property type="match status" value="1"/>
</dbReference>
<protein>
    <recommendedName>
        <fullName evidence="5">Aconitate hydratase A</fullName>
        <ecNumber evidence="4">4.2.1.3</ecNumber>
    </recommendedName>
    <alternativeName>
        <fullName evidence="12">Iron-responsive protein-like</fullName>
    </alternativeName>
    <alternativeName>
        <fullName evidence="11">RNA-binding protein</fullName>
    </alternativeName>
</protein>
<evidence type="ECO:0000256" key="7">
    <source>
        <dbReference type="ARBA" id="ARBA00023004"/>
    </source>
</evidence>
<dbReference type="InterPro" id="IPR015931">
    <property type="entry name" value="Acnase/IPM_dHydase_lsu_aba_1/3"/>
</dbReference>
<evidence type="ECO:0000256" key="11">
    <source>
        <dbReference type="ARBA" id="ARBA00031081"/>
    </source>
</evidence>
<feature type="domain" description="Aconitase/3-isopropylmalate dehydratase large subunit alpha/beta/alpha" evidence="13">
    <location>
        <begin position="71"/>
        <end position="628"/>
    </location>
</feature>
<comment type="similarity">
    <text evidence="3">Belongs to the aconitase/IPM isomerase family.</text>
</comment>
<dbReference type="CDD" id="cd01586">
    <property type="entry name" value="AcnA_IRP"/>
    <property type="match status" value="1"/>
</dbReference>
<keyword evidence="7" id="KW-0408">Iron</keyword>
<dbReference type="GO" id="GO:0006099">
    <property type="term" value="P:tricarboxylic acid cycle"/>
    <property type="evidence" value="ECO:0007669"/>
    <property type="project" value="UniProtKB-UniPathway"/>
</dbReference>
<dbReference type="InterPro" id="IPR006249">
    <property type="entry name" value="Aconitase/IRP2"/>
</dbReference>
<accession>A0A7Y9PEP7</accession>
<gene>
    <name evidence="15" type="ORF">HDF17_000709</name>
</gene>
<evidence type="ECO:0000313" key="16">
    <source>
        <dbReference type="Proteomes" id="UP000589520"/>
    </source>
</evidence>
<dbReference type="GO" id="GO:0051536">
    <property type="term" value="F:iron-sulfur cluster binding"/>
    <property type="evidence" value="ECO:0007669"/>
    <property type="project" value="UniProtKB-KW"/>
</dbReference>
<keyword evidence="9 15" id="KW-0456">Lyase</keyword>
<dbReference type="NCBIfam" id="NF006757">
    <property type="entry name" value="PRK09277.1"/>
    <property type="match status" value="1"/>
</dbReference>
<dbReference type="CDD" id="cd01580">
    <property type="entry name" value="AcnA_IRP_Swivel"/>
    <property type="match status" value="1"/>
</dbReference>
<evidence type="ECO:0000256" key="6">
    <source>
        <dbReference type="ARBA" id="ARBA00022723"/>
    </source>
</evidence>
<dbReference type="EC" id="4.2.1.3" evidence="4"/>
<dbReference type="PANTHER" id="PTHR11670">
    <property type="entry name" value="ACONITASE/IRON-RESPONSIVE ELEMENT FAMILY MEMBER"/>
    <property type="match status" value="1"/>
</dbReference>
<dbReference type="FunFam" id="3.20.19.10:FF:000001">
    <property type="entry name" value="Aconitate hydratase"/>
    <property type="match status" value="1"/>
</dbReference>
<dbReference type="PROSITE" id="PS00450">
    <property type="entry name" value="ACONITASE_1"/>
    <property type="match status" value="1"/>
</dbReference>
<dbReference type="SUPFAM" id="SSF53732">
    <property type="entry name" value="Aconitase iron-sulfur domain"/>
    <property type="match status" value="1"/>
</dbReference>
<dbReference type="InterPro" id="IPR036008">
    <property type="entry name" value="Aconitase_4Fe-4S_dom"/>
</dbReference>
<dbReference type="PRINTS" id="PR00415">
    <property type="entry name" value="ACONITASE"/>
</dbReference>
<comment type="pathway">
    <text evidence="2">Carbohydrate metabolism; tricarboxylic acid cycle; isocitrate from oxaloacetate: step 2/2.</text>
</comment>
<dbReference type="FunFam" id="3.30.499.10:FF:000002">
    <property type="entry name" value="Aconitate hydratase"/>
    <property type="match status" value="1"/>
</dbReference>
<dbReference type="InterPro" id="IPR015928">
    <property type="entry name" value="Aconitase/3IPM_dehydase_swvl"/>
</dbReference>
<evidence type="ECO:0000256" key="8">
    <source>
        <dbReference type="ARBA" id="ARBA00023014"/>
    </source>
</evidence>
<feature type="domain" description="Aconitase A/isopropylmalate dehydratase small subunit swivel" evidence="14">
    <location>
        <begin position="758"/>
        <end position="884"/>
    </location>
</feature>
<evidence type="ECO:0000256" key="5">
    <source>
        <dbReference type="ARBA" id="ARBA00019378"/>
    </source>
</evidence>
<evidence type="ECO:0000256" key="3">
    <source>
        <dbReference type="ARBA" id="ARBA00007185"/>
    </source>
</evidence>
<dbReference type="AlphaFoldDB" id="A0A7Y9PEP7"/>
<dbReference type="InterPro" id="IPR044137">
    <property type="entry name" value="AcnA_IRP_Swivel"/>
</dbReference>
<evidence type="ECO:0000313" key="15">
    <source>
        <dbReference type="EMBL" id="NYF78422.1"/>
    </source>
</evidence>
<dbReference type="SUPFAM" id="SSF52016">
    <property type="entry name" value="LeuD/IlvD-like"/>
    <property type="match status" value="1"/>
</dbReference>
<dbReference type="UniPathway" id="UPA00223">
    <property type="reaction ID" value="UER00718"/>
</dbReference>
<reference evidence="15 16" key="1">
    <citation type="submission" date="2020-07" db="EMBL/GenBank/DDBJ databases">
        <title>Genomic Encyclopedia of Type Strains, Phase IV (KMG-V): Genome sequencing to study the core and pangenomes of soil and plant-associated prokaryotes.</title>
        <authorList>
            <person name="Whitman W."/>
        </authorList>
    </citation>
    <scope>NUCLEOTIDE SEQUENCE [LARGE SCALE GENOMIC DNA]</scope>
    <source>
        <strain evidence="15 16">X4EP2</strain>
    </source>
</reference>
<evidence type="ECO:0000259" key="13">
    <source>
        <dbReference type="Pfam" id="PF00330"/>
    </source>
</evidence>
<evidence type="ECO:0000256" key="4">
    <source>
        <dbReference type="ARBA" id="ARBA00012926"/>
    </source>
</evidence>
<evidence type="ECO:0000256" key="10">
    <source>
        <dbReference type="ARBA" id="ARBA00023501"/>
    </source>
</evidence>
<name>A0A7Y9PEP7_9BACT</name>
<dbReference type="RefSeq" id="WP_179487813.1">
    <property type="nucleotide sequence ID" value="NZ_JACCCW010000001.1"/>
</dbReference>
<organism evidence="15 16">
    <name type="scientific">Granulicella arctica</name>
    <dbReference type="NCBI Taxonomy" id="940613"/>
    <lineage>
        <taxon>Bacteria</taxon>
        <taxon>Pseudomonadati</taxon>
        <taxon>Acidobacteriota</taxon>
        <taxon>Terriglobia</taxon>
        <taxon>Terriglobales</taxon>
        <taxon>Acidobacteriaceae</taxon>
        <taxon>Granulicella</taxon>
    </lineage>
</organism>
<dbReference type="GO" id="GO:0046872">
    <property type="term" value="F:metal ion binding"/>
    <property type="evidence" value="ECO:0007669"/>
    <property type="project" value="UniProtKB-KW"/>
</dbReference>
<proteinExistence type="inferred from homology"/>
<dbReference type="Pfam" id="PF00330">
    <property type="entry name" value="Aconitase"/>
    <property type="match status" value="1"/>
</dbReference>
<dbReference type="Gene3D" id="3.30.499.10">
    <property type="entry name" value="Aconitase, domain 3"/>
    <property type="match status" value="2"/>
</dbReference>
<dbReference type="InterPro" id="IPR001030">
    <property type="entry name" value="Acoase/IPM_deHydtase_lsu_aba"/>
</dbReference>
<dbReference type="InterPro" id="IPR000573">
    <property type="entry name" value="AconitaseA/IPMdHydase_ssu_swvl"/>
</dbReference>
<comment type="cofactor">
    <cofactor evidence="1">
        <name>[4Fe-4S] cluster</name>
        <dbReference type="ChEBI" id="CHEBI:49883"/>
    </cofactor>
</comment>
<dbReference type="Pfam" id="PF00694">
    <property type="entry name" value="Aconitase_C"/>
    <property type="match status" value="1"/>
</dbReference>
<evidence type="ECO:0000256" key="9">
    <source>
        <dbReference type="ARBA" id="ARBA00023239"/>
    </source>
</evidence>
<keyword evidence="6" id="KW-0479">Metal-binding</keyword>
<keyword evidence="16" id="KW-1185">Reference proteome</keyword>
<dbReference type="GO" id="GO:0003994">
    <property type="term" value="F:aconitate hydratase activity"/>
    <property type="evidence" value="ECO:0007669"/>
    <property type="project" value="UniProtKB-EC"/>
</dbReference>
<dbReference type="InterPro" id="IPR018136">
    <property type="entry name" value="Aconitase_4Fe-4S_BS"/>
</dbReference>
<comment type="catalytic activity">
    <reaction evidence="10">
        <text>citrate = D-threo-isocitrate</text>
        <dbReference type="Rhea" id="RHEA:10336"/>
        <dbReference type="ChEBI" id="CHEBI:15562"/>
        <dbReference type="ChEBI" id="CHEBI:16947"/>
        <dbReference type="EC" id="4.2.1.3"/>
    </reaction>
</comment>
<dbReference type="EMBL" id="JACCCW010000001">
    <property type="protein sequence ID" value="NYF78422.1"/>
    <property type="molecule type" value="Genomic_DNA"/>
</dbReference>
<evidence type="ECO:0000256" key="2">
    <source>
        <dbReference type="ARBA" id="ARBA00004717"/>
    </source>
</evidence>
<evidence type="ECO:0000256" key="12">
    <source>
        <dbReference type="ARBA" id="ARBA00031977"/>
    </source>
</evidence>